<dbReference type="AlphaFoldDB" id="A0ABD3FD44"/>
<feature type="compositionally biased region" description="Basic and acidic residues" evidence="1">
    <location>
        <begin position="559"/>
        <end position="570"/>
    </location>
</feature>
<feature type="compositionally biased region" description="Basic and acidic residues" evidence="1">
    <location>
        <begin position="311"/>
        <end position="322"/>
    </location>
</feature>
<dbReference type="Proteomes" id="UP001632037">
    <property type="component" value="Unassembled WGS sequence"/>
</dbReference>
<feature type="compositionally biased region" description="Basic and acidic residues" evidence="1">
    <location>
        <begin position="536"/>
        <end position="546"/>
    </location>
</feature>
<feature type="compositionally biased region" description="Polar residues" evidence="1">
    <location>
        <begin position="571"/>
        <end position="580"/>
    </location>
</feature>
<feature type="region of interest" description="Disordered" evidence="1">
    <location>
        <begin position="474"/>
        <end position="650"/>
    </location>
</feature>
<feature type="compositionally biased region" description="Low complexity" evidence="1">
    <location>
        <begin position="481"/>
        <end position="492"/>
    </location>
</feature>
<reference evidence="2 3" key="1">
    <citation type="submission" date="2024-09" db="EMBL/GenBank/DDBJ databases">
        <title>Genome sequencing and assembly of Phytophthora oleae, isolate VK10A, causative agent of rot of olive drupes.</title>
        <authorList>
            <person name="Conti Taguali S."/>
            <person name="Riolo M."/>
            <person name="La Spada F."/>
            <person name="Cacciola S.O."/>
            <person name="Dionisio G."/>
        </authorList>
    </citation>
    <scope>NUCLEOTIDE SEQUENCE [LARGE SCALE GENOMIC DNA]</scope>
    <source>
        <strain evidence="2 3">VK10A</strain>
    </source>
</reference>
<feature type="compositionally biased region" description="Polar residues" evidence="1">
    <location>
        <begin position="593"/>
        <end position="603"/>
    </location>
</feature>
<feature type="compositionally biased region" description="Basic and acidic residues" evidence="1">
    <location>
        <begin position="167"/>
        <end position="193"/>
    </location>
</feature>
<keyword evidence="3" id="KW-1185">Reference proteome</keyword>
<dbReference type="EMBL" id="JBIMZQ010000029">
    <property type="protein sequence ID" value="KAL3662944.1"/>
    <property type="molecule type" value="Genomic_DNA"/>
</dbReference>
<accession>A0ABD3FD44</accession>
<organism evidence="2 3">
    <name type="scientific">Phytophthora oleae</name>
    <dbReference type="NCBI Taxonomy" id="2107226"/>
    <lineage>
        <taxon>Eukaryota</taxon>
        <taxon>Sar</taxon>
        <taxon>Stramenopiles</taxon>
        <taxon>Oomycota</taxon>
        <taxon>Peronosporomycetes</taxon>
        <taxon>Peronosporales</taxon>
        <taxon>Peronosporaceae</taxon>
        <taxon>Phytophthora</taxon>
    </lineage>
</organism>
<gene>
    <name evidence="2" type="ORF">V7S43_011890</name>
</gene>
<feature type="compositionally biased region" description="Polar residues" evidence="1">
    <location>
        <begin position="398"/>
        <end position="411"/>
    </location>
</feature>
<feature type="region of interest" description="Disordered" evidence="1">
    <location>
        <begin position="311"/>
        <end position="419"/>
    </location>
</feature>
<name>A0ABD3FD44_9STRA</name>
<comment type="caution">
    <text evidence="2">The sequence shown here is derived from an EMBL/GenBank/DDBJ whole genome shotgun (WGS) entry which is preliminary data.</text>
</comment>
<feature type="compositionally biased region" description="Low complexity" evidence="1">
    <location>
        <begin position="358"/>
        <end position="375"/>
    </location>
</feature>
<feature type="compositionally biased region" description="Polar residues" evidence="1">
    <location>
        <begin position="61"/>
        <end position="73"/>
    </location>
</feature>
<protein>
    <submittedName>
        <fullName evidence="2">Uncharacterized protein</fullName>
    </submittedName>
</protein>
<evidence type="ECO:0000313" key="2">
    <source>
        <dbReference type="EMBL" id="KAL3662944.1"/>
    </source>
</evidence>
<feature type="region of interest" description="Disordered" evidence="1">
    <location>
        <begin position="142"/>
        <end position="204"/>
    </location>
</feature>
<evidence type="ECO:0000256" key="1">
    <source>
        <dbReference type="SAM" id="MobiDB-lite"/>
    </source>
</evidence>
<feature type="compositionally biased region" description="Polar residues" evidence="1">
    <location>
        <begin position="32"/>
        <end position="41"/>
    </location>
</feature>
<feature type="compositionally biased region" description="Polar residues" evidence="1">
    <location>
        <begin position="195"/>
        <end position="204"/>
    </location>
</feature>
<feature type="compositionally biased region" description="Basic and acidic residues" evidence="1">
    <location>
        <begin position="142"/>
        <end position="153"/>
    </location>
</feature>
<feature type="region of interest" description="Disordered" evidence="1">
    <location>
        <begin position="30"/>
        <end position="91"/>
    </location>
</feature>
<sequence>MEYNWGDPKKNSLLTSRMMAKAEVTRKKRLTSVKSTLSNQLHPAIEHKLRKKKKIPDSARRCNSQESSNNNNVAELKMEPQLASDEESSTLDTIRHDAFPVPSFTNSRSMFDKFGLNAAADGLFHPASTIEAFTEHDAKYRQEIRNTSPDKPRSGQRRARSGSEYPPSRENHRLPALDSGKSKRERLTNRPESKAGNSGSAPAFIRTTSSLSKLLDAEEDKRSLSATLSDSNLYAPRRLDAVPSSADRTALDFLEHELQSDGDNNLPNSPVATFSREISEPNNNEIHDVVPPLDFSLARKFEELKRIMKSNREKHNSDREQPGNEATCCDSQRQRDPPPPLSKTNQLRIFSRSDRRSASSTIRASSGSSGTKTGGNTVKAVLKKHSPPVRTTKEMNNKRSNPKTTLASQGPASRKASSCVAVVTAPPSRLKKEHTGVSLSDLKAEHREALQMLKELGGPVDPDYLQVDIDSEVSKRSGVGRSSNTIRSSRSTMALASRKSTNQLQIRPPASTPPTSANSAVSMVTKLRESISSGRNSRESSPRIHSPENAAASPIMTSQEKDIKTTRESDTTLSVTNQTAAIVAKSDPEVVLDNSQPPLSTSKKPWKQYEDDTIDDESEDNNELEHGGSVGVKVTRTSGDRYSDEDFGSD</sequence>
<evidence type="ECO:0000313" key="3">
    <source>
        <dbReference type="Proteomes" id="UP001632037"/>
    </source>
</evidence>
<proteinExistence type="predicted"/>
<feature type="compositionally biased region" description="Acidic residues" evidence="1">
    <location>
        <begin position="611"/>
        <end position="622"/>
    </location>
</feature>